<dbReference type="EMBL" id="CP023344">
    <property type="protein sequence ID" value="ATC65618.1"/>
    <property type="molecule type" value="Genomic_DNA"/>
</dbReference>
<evidence type="ECO:0000256" key="1">
    <source>
        <dbReference type="SAM" id="SignalP"/>
    </source>
</evidence>
<name>A0A290QJV5_9BACT</name>
<proteinExistence type="predicted"/>
<accession>A0A290QJV5</accession>
<keyword evidence="3" id="KW-1185">Reference proteome</keyword>
<evidence type="ECO:0000313" key="3">
    <source>
        <dbReference type="Proteomes" id="UP000217265"/>
    </source>
</evidence>
<evidence type="ECO:0000313" key="2">
    <source>
        <dbReference type="EMBL" id="ATC65618.1"/>
    </source>
</evidence>
<reference evidence="2 3" key="1">
    <citation type="submission" date="2017-09" db="EMBL/GenBank/DDBJ databases">
        <title>Complete genome sequence of Verrucomicrobial strain HZ-65, isolated from freshwater.</title>
        <authorList>
            <person name="Choi A."/>
        </authorList>
    </citation>
    <scope>NUCLEOTIDE SEQUENCE [LARGE SCALE GENOMIC DNA]</scope>
    <source>
        <strain evidence="2 3">HZ-65</strain>
    </source>
</reference>
<dbReference type="KEGG" id="vbh:CMV30_17635"/>
<protein>
    <submittedName>
        <fullName evidence="2">Uncharacterized protein</fullName>
    </submittedName>
</protein>
<sequence>MLRSLLIALCLLIAAPLHAGSVPSELEKALASFQAEGTKGWGFTQSTRSAERSLAERFDPSKPEYARWSLLQKNDRAPTEDEVKEYKDMLTRRTRGQTAPNVKDQIRPDTCEPLGVENGRARYRFQLKPGGDDDKSAEHMVVTFSLHEATGTIERVELASIQPFSPMFIVKIEEARTVITYTLPDETRPTLLQEITVRVRGRAMYFKSLDEDMTVTYSDYTPPPAKKP</sequence>
<feature type="signal peptide" evidence="1">
    <location>
        <begin position="1"/>
        <end position="19"/>
    </location>
</feature>
<dbReference type="Proteomes" id="UP000217265">
    <property type="component" value="Chromosome"/>
</dbReference>
<gene>
    <name evidence="2" type="ORF">CMV30_17635</name>
</gene>
<dbReference type="AlphaFoldDB" id="A0A290QJV5"/>
<keyword evidence="1" id="KW-0732">Signal</keyword>
<feature type="chain" id="PRO_5013307592" evidence="1">
    <location>
        <begin position="20"/>
        <end position="228"/>
    </location>
</feature>
<organism evidence="2 3">
    <name type="scientific">Nibricoccus aquaticus</name>
    <dbReference type="NCBI Taxonomy" id="2576891"/>
    <lineage>
        <taxon>Bacteria</taxon>
        <taxon>Pseudomonadati</taxon>
        <taxon>Verrucomicrobiota</taxon>
        <taxon>Opitutia</taxon>
        <taxon>Opitutales</taxon>
        <taxon>Opitutaceae</taxon>
        <taxon>Nibricoccus</taxon>
    </lineage>
</organism>